<dbReference type="InterPro" id="IPR053714">
    <property type="entry name" value="Iso_Racemase_Enz_sf"/>
</dbReference>
<dbReference type="InterPro" id="IPR052186">
    <property type="entry name" value="Hydantoin_racemase-like"/>
</dbReference>
<dbReference type="AlphaFoldDB" id="A0A7T0PVL9"/>
<name>A0A7T0PVL9_9ACTO</name>
<dbReference type="FunFam" id="3.40.50.12500:FF:000001">
    <property type="entry name" value="Putative hydantoin racemase"/>
    <property type="match status" value="1"/>
</dbReference>
<reference evidence="7 8" key="1">
    <citation type="submission" date="2020-11" db="EMBL/GenBank/DDBJ databases">
        <title>Actinomyces sp. ZJ750.</title>
        <authorList>
            <person name="Zhou J."/>
        </authorList>
    </citation>
    <scope>NUCLEOTIDE SEQUENCE [LARGE SCALE GENOMIC DNA]</scope>
    <source>
        <strain evidence="7 8">ZJ750</strain>
    </source>
</reference>
<proteinExistence type="inferred from homology"/>
<dbReference type="RefSeq" id="WP_166855830.1">
    <property type="nucleotide sequence ID" value="NZ_CP063989.1"/>
</dbReference>
<organism evidence="7 8">
    <name type="scientific">Actinomyces respiraculi</name>
    <dbReference type="NCBI Taxonomy" id="2744574"/>
    <lineage>
        <taxon>Bacteria</taxon>
        <taxon>Bacillati</taxon>
        <taxon>Actinomycetota</taxon>
        <taxon>Actinomycetes</taxon>
        <taxon>Actinomycetales</taxon>
        <taxon>Actinomycetaceae</taxon>
        <taxon>Actinomyces</taxon>
    </lineage>
</organism>
<dbReference type="EMBL" id="CP063989">
    <property type="protein sequence ID" value="QPL04854.1"/>
    <property type="molecule type" value="Genomic_DNA"/>
</dbReference>
<dbReference type="PANTHER" id="PTHR28047">
    <property type="entry name" value="PROTEIN DCG1"/>
    <property type="match status" value="1"/>
</dbReference>
<evidence type="ECO:0000256" key="6">
    <source>
        <dbReference type="SAM" id="MobiDB-lite"/>
    </source>
</evidence>
<dbReference type="EC" id="5.1.99.5" evidence="3"/>
<feature type="region of interest" description="Disordered" evidence="6">
    <location>
        <begin position="218"/>
        <end position="245"/>
    </location>
</feature>
<comment type="catalytic activity">
    <reaction evidence="2">
        <text>a D-5-monosubstituted hydantoin = a L-5-monosubstituted hydantoin</text>
        <dbReference type="Rhea" id="RHEA:46624"/>
        <dbReference type="ChEBI" id="CHEBI:86339"/>
        <dbReference type="ChEBI" id="CHEBI:86340"/>
        <dbReference type="EC" id="5.1.99.5"/>
    </reaction>
</comment>
<dbReference type="Pfam" id="PF01177">
    <property type="entry name" value="Asp_Glu_race"/>
    <property type="match status" value="1"/>
</dbReference>
<protein>
    <recommendedName>
        <fullName evidence="4">Hydantoin racemase</fullName>
        <ecNumber evidence="3">5.1.99.5</ecNumber>
    </recommendedName>
</protein>
<evidence type="ECO:0000256" key="4">
    <source>
        <dbReference type="ARBA" id="ARBA00067972"/>
    </source>
</evidence>
<accession>A0A7T0PVL9</accession>
<dbReference type="GO" id="GO:0036348">
    <property type="term" value="F:hydantoin racemase activity"/>
    <property type="evidence" value="ECO:0007669"/>
    <property type="project" value="UniProtKB-EC"/>
</dbReference>
<sequence>MKILAVNVNTTASMTRSIGAAARSVARDDTQIIELTPAVGADSVEGNFESYLAAVAVMDAVITYDGDFDAVILAGFGEHGKEGLMELLDVPVVDITEAAAHIAMLLGYRYSVVTTLDRAVPLIEDRLLSFGLQEHCASVRSTGLGVLELEDADRAAQAIILQARQAVEQDRAEVIVLGCGGMAGLDERLTQELGVPVVDGVTSAVVLAESLAALGASTSKSRTYAPPRPKRISGWPLSVRHSAQQ</sequence>
<evidence type="ECO:0000256" key="2">
    <source>
        <dbReference type="ARBA" id="ARBA00051635"/>
    </source>
</evidence>
<dbReference type="KEGG" id="arep:ID810_08855"/>
<keyword evidence="8" id="KW-1185">Reference proteome</keyword>
<evidence type="ECO:0000256" key="3">
    <source>
        <dbReference type="ARBA" id="ARBA00066406"/>
    </source>
</evidence>
<gene>
    <name evidence="7" type="ORF">ID810_08855</name>
</gene>
<evidence type="ECO:0000313" key="8">
    <source>
        <dbReference type="Proteomes" id="UP000594637"/>
    </source>
</evidence>
<dbReference type="PANTHER" id="PTHR28047:SF5">
    <property type="entry name" value="PROTEIN DCG1"/>
    <property type="match status" value="1"/>
</dbReference>
<comment type="similarity">
    <text evidence="1">Belongs to the HyuE racemase family.</text>
</comment>
<dbReference type="InterPro" id="IPR015942">
    <property type="entry name" value="Asp/Glu/hydantoin_racemase"/>
</dbReference>
<evidence type="ECO:0000256" key="1">
    <source>
        <dbReference type="ARBA" id="ARBA00038414"/>
    </source>
</evidence>
<dbReference type="Proteomes" id="UP000594637">
    <property type="component" value="Chromosome"/>
</dbReference>
<dbReference type="GO" id="GO:0047661">
    <property type="term" value="F:amino-acid racemase activity"/>
    <property type="evidence" value="ECO:0007669"/>
    <property type="project" value="InterPro"/>
</dbReference>
<evidence type="ECO:0000313" key="7">
    <source>
        <dbReference type="EMBL" id="QPL04854.1"/>
    </source>
</evidence>
<dbReference type="Gene3D" id="3.40.50.12500">
    <property type="match status" value="1"/>
</dbReference>
<comment type="catalytic activity">
    <reaction evidence="5">
        <text>D-5-benzylhydantoin = L-5-benzylhydantoin</text>
        <dbReference type="Rhea" id="RHEA:83991"/>
        <dbReference type="ChEBI" id="CHEBI:176864"/>
        <dbReference type="ChEBI" id="CHEBI:233540"/>
    </reaction>
</comment>
<evidence type="ECO:0000256" key="5">
    <source>
        <dbReference type="ARBA" id="ARBA00093199"/>
    </source>
</evidence>